<comment type="caution">
    <text evidence="1">The sequence shown here is derived from an EMBL/GenBank/DDBJ whole genome shotgun (WGS) entry which is preliminary data.</text>
</comment>
<dbReference type="AlphaFoldDB" id="A0A1D2M7B8"/>
<keyword evidence="2" id="KW-1185">Reference proteome</keyword>
<accession>A0A1D2M7B8</accession>
<sequence length="92" mass="10749">MRSAIYMIFWVGEDYEGCFLGKQYSWFDIDTAVLLYLWTLNVHGNEDLKWMALQVFKSKLGDLEGSMEYDKLMKESPQTAKKLIALSFASHR</sequence>
<dbReference type="Proteomes" id="UP000094527">
    <property type="component" value="Unassembled WGS sequence"/>
</dbReference>
<protein>
    <submittedName>
        <fullName evidence="1">Uncharacterized protein</fullName>
    </submittedName>
</protein>
<proteinExistence type="predicted"/>
<dbReference type="EMBL" id="LJIJ01003108">
    <property type="protein sequence ID" value="ODM88863.1"/>
    <property type="molecule type" value="Genomic_DNA"/>
</dbReference>
<evidence type="ECO:0000313" key="1">
    <source>
        <dbReference type="EMBL" id="ODM88863.1"/>
    </source>
</evidence>
<evidence type="ECO:0000313" key="2">
    <source>
        <dbReference type="Proteomes" id="UP000094527"/>
    </source>
</evidence>
<reference evidence="1 2" key="1">
    <citation type="journal article" date="2016" name="Genome Biol. Evol.">
        <title>Gene Family Evolution Reflects Adaptation to Soil Environmental Stressors in the Genome of the Collembolan Orchesella cincta.</title>
        <authorList>
            <person name="Faddeeva-Vakhrusheva A."/>
            <person name="Derks M.F."/>
            <person name="Anvar S.Y."/>
            <person name="Agamennone V."/>
            <person name="Suring W."/>
            <person name="Smit S."/>
            <person name="van Straalen N.M."/>
            <person name="Roelofs D."/>
        </authorList>
    </citation>
    <scope>NUCLEOTIDE SEQUENCE [LARGE SCALE GENOMIC DNA]</scope>
    <source>
        <tissue evidence="1">Mixed pool</tissue>
    </source>
</reference>
<organism evidence="1 2">
    <name type="scientific">Orchesella cincta</name>
    <name type="common">Springtail</name>
    <name type="synonym">Podura cincta</name>
    <dbReference type="NCBI Taxonomy" id="48709"/>
    <lineage>
        <taxon>Eukaryota</taxon>
        <taxon>Metazoa</taxon>
        <taxon>Ecdysozoa</taxon>
        <taxon>Arthropoda</taxon>
        <taxon>Hexapoda</taxon>
        <taxon>Collembola</taxon>
        <taxon>Entomobryomorpha</taxon>
        <taxon>Entomobryoidea</taxon>
        <taxon>Orchesellidae</taxon>
        <taxon>Orchesellinae</taxon>
        <taxon>Orchesella</taxon>
    </lineage>
</organism>
<name>A0A1D2M7B8_ORCCI</name>
<gene>
    <name evidence="1" type="ORF">Ocin01_17818</name>
</gene>